<name>A0A813WUY6_9BILA</name>
<dbReference type="AlphaFoldDB" id="A0A813WUY6"/>
<proteinExistence type="predicted"/>
<dbReference type="Proteomes" id="UP000663879">
    <property type="component" value="Unassembled WGS sequence"/>
</dbReference>
<comment type="caution">
    <text evidence="2">The sequence shown here is derived from an EMBL/GenBank/DDBJ whole genome shotgun (WGS) entry which is preliminary data.</text>
</comment>
<accession>A0A813WUY6</accession>
<protein>
    <submittedName>
        <fullName evidence="2">Uncharacterized protein</fullName>
    </submittedName>
</protein>
<gene>
    <name evidence="2" type="ORF">OXX778_LOCUS9437</name>
</gene>
<evidence type="ECO:0000313" key="3">
    <source>
        <dbReference type="Proteomes" id="UP000663879"/>
    </source>
</evidence>
<keyword evidence="3" id="KW-1185">Reference proteome</keyword>
<reference evidence="2" key="1">
    <citation type="submission" date="2021-02" db="EMBL/GenBank/DDBJ databases">
        <authorList>
            <person name="Nowell W R."/>
        </authorList>
    </citation>
    <scope>NUCLEOTIDE SEQUENCE</scope>
    <source>
        <strain evidence="2">Ploen Becks lab</strain>
    </source>
</reference>
<evidence type="ECO:0000313" key="2">
    <source>
        <dbReference type="EMBL" id="CAF0860973.1"/>
    </source>
</evidence>
<organism evidence="2 3">
    <name type="scientific">Brachionus calyciflorus</name>
    <dbReference type="NCBI Taxonomy" id="104777"/>
    <lineage>
        <taxon>Eukaryota</taxon>
        <taxon>Metazoa</taxon>
        <taxon>Spiralia</taxon>
        <taxon>Gnathifera</taxon>
        <taxon>Rotifera</taxon>
        <taxon>Eurotatoria</taxon>
        <taxon>Monogononta</taxon>
        <taxon>Pseudotrocha</taxon>
        <taxon>Ploima</taxon>
        <taxon>Brachionidae</taxon>
        <taxon>Brachionus</taxon>
    </lineage>
</organism>
<dbReference type="EMBL" id="CAJNOC010001392">
    <property type="protein sequence ID" value="CAF0860973.1"/>
    <property type="molecule type" value="Genomic_DNA"/>
</dbReference>
<evidence type="ECO:0000256" key="1">
    <source>
        <dbReference type="SAM" id="MobiDB-lite"/>
    </source>
</evidence>
<feature type="region of interest" description="Disordered" evidence="1">
    <location>
        <begin position="143"/>
        <end position="164"/>
    </location>
</feature>
<sequence length="194" mass="22214">MSINCLKLFGSANDLTSIPLYSTTKDKGSFLLSRNYPKIVISREFKNEFDAYVDTKTESDTSLFRKMIRNLIPSDDVSALRDKDRMKTDFNDEIHAAFGYVSEKRPFLNFGAAEGEFRKLCNAARRRLRCRGYNIVKNDEKKNPELGAYKGDKNPNNSNEHNWEDDSTCLEQVSFNNSNDGESTNDLLIEKVKV</sequence>